<feature type="transmembrane region" description="Helical" evidence="6">
    <location>
        <begin position="84"/>
        <end position="103"/>
    </location>
</feature>
<dbReference type="PANTHER" id="PTHR30482">
    <property type="entry name" value="HIGH-AFFINITY BRANCHED-CHAIN AMINO ACID TRANSPORT SYSTEM PERMEASE"/>
    <property type="match status" value="1"/>
</dbReference>
<organism evidence="7 8">
    <name type="scientific">Kordiimonas pumila</name>
    <dbReference type="NCBI Taxonomy" id="2161677"/>
    <lineage>
        <taxon>Bacteria</taxon>
        <taxon>Pseudomonadati</taxon>
        <taxon>Pseudomonadota</taxon>
        <taxon>Alphaproteobacteria</taxon>
        <taxon>Kordiimonadales</taxon>
        <taxon>Kordiimonadaceae</taxon>
        <taxon>Kordiimonas</taxon>
    </lineage>
</organism>
<feature type="transmembrane region" description="Helical" evidence="6">
    <location>
        <begin position="210"/>
        <end position="228"/>
    </location>
</feature>
<feature type="transmembrane region" description="Helical" evidence="6">
    <location>
        <begin position="283"/>
        <end position="304"/>
    </location>
</feature>
<accession>A0ABV7D4Q7</accession>
<dbReference type="Pfam" id="PF02653">
    <property type="entry name" value="BPD_transp_2"/>
    <property type="match status" value="1"/>
</dbReference>
<keyword evidence="8" id="KW-1185">Reference proteome</keyword>
<dbReference type="PANTHER" id="PTHR30482:SF10">
    <property type="entry name" value="HIGH-AFFINITY BRANCHED-CHAIN AMINO ACID TRANSPORT PROTEIN BRAE"/>
    <property type="match status" value="1"/>
</dbReference>
<dbReference type="CDD" id="cd06581">
    <property type="entry name" value="TM_PBP1_LivM_like"/>
    <property type="match status" value="1"/>
</dbReference>
<sequence length="328" mass="35592">MYKVSPIIIVCGLIVLAFAGALADRYLMDIFILTCFYGTLAISWNLMGGMAGLVSLGHALFVGIGAYTVAWCSVHLGWPPLLTWPLAVVLAMAVAFIIGMLCFRYGLKGYFFGIATLAFSEVAFFLVSGIAALGRSDGIMIPLREDGGFYLQFYEKWPYGLIIAAILIITLLLGNFLLKSRTGYYWQALRDNEEAAEALGIDTRKMKMRAFVISAAIAGLCGAFYANYISYVDPRSVLGIDLSIQMLVFSIIGGMSLLWGPLLGAAILVPLDDFLRSITSLQGSNVIVYATLLILLAIALPQGIGGWFTAMMRRRKAKQAAANKEAGQ</sequence>
<evidence type="ECO:0000256" key="1">
    <source>
        <dbReference type="ARBA" id="ARBA00004651"/>
    </source>
</evidence>
<evidence type="ECO:0000256" key="3">
    <source>
        <dbReference type="ARBA" id="ARBA00022692"/>
    </source>
</evidence>
<evidence type="ECO:0000313" key="8">
    <source>
        <dbReference type="Proteomes" id="UP001595444"/>
    </source>
</evidence>
<comment type="subcellular location">
    <subcellularLocation>
        <location evidence="1">Cell membrane</location>
        <topology evidence="1">Multi-pass membrane protein</topology>
    </subcellularLocation>
</comment>
<evidence type="ECO:0000256" key="2">
    <source>
        <dbReference type="ARBA" id="ARBA00022475"/>
    </source>
</evidence>
<evidence type="ECO:0000256" key="4">
    <source>
        <dbReference type="ARBA" id="ARBA00022989"/>
    </source>
</evidence>
<keyword evidence="4 6" id="KW-1133">Transmembrane helix</keyword>
<evidence type="ECO:0000256" key="6">
    <source>
        <dbReference type="SAM" id="Phobius"/>
    </source>
</evidence>
<dbReference type="InterPro" id="IPR001851">
    <property type="entry name" value="ABC_transp_permease"/>
</dbReference>
<keyword evidence="2" id="KW-1003">Cell membrane</keyword>
<feature type="transmembrane region" description="Helical" evidence="6">
    <location>
        <begin position="157"/>
        <end position="178"/>
    </location>
</feature>
<keyword evidence="5 6" id="KW-0472">Membrane</keyword>
<evidence type="ECO:0000256" key="5">
    <source>
        <dbReference type="ARBA" id="ARBA00023136"/>
    </source>
</evidence>
<gene>
    <name evidence="7" type="ORF">ACFOKA_08385</name>
</gene>
<dbReference type="RefSeq" id="WP_194215338.1">
    <property type="nucleotide sequence ID" value="NZ_CP061205.1"/>
</dbReference>
<reference evidence="8" key="1">
    <citation type="journal article" date="2019" name="Int. J. Syst. Evol. Microbiol.">
        <title>The Global Catalogue of Microorganisms (GCM) 10K type strain sequencing project: providing services to taxonomists for standard genome sequencing and annotation.</title>
        <authorList>
            <consortium name="The Broad Institute Genomics Platform"/>
            <consortium name="The Broad Institute Genome Sequencing Center for Infectious Disease"/>
            <person name="Wu L."/>
            <person name="Ma J."/>
        </authorList>
    </citation>
    <scope>NUCLEOTIDE SEQUENCE [LARGE SCALE GENOMIC DNA]</scope>
    <source>
        <strain evidence="8">KCTC 62164</strain>
    </source>
</reference>
<feature type="transmembrane region" description="Helical" evidence="6">
    <location>
        <begin position="248"/>
        <end position="271"/>
    </location>
</feature>
<protein>
    <submittedName>
        <fullName evidence="7">Branched-chain amino acid ABC transporter permease</fullName>
    </submittedName>
</protein>
<dbReference type="InterPro" id="IPR043428">
    <property type="entry name" value="LivM-like"/>
</dbReference>
<name>A0ABV7D4Q7_9PROT</name>
<proteinExistence type="predicted"/>
<keyword evidence="3 6" id="KW-0812">Transmembrane</keyword>
<comment type="caution">
    <text evidence="7">The sequence shown here is derived from an EMBL/GenBank/DDBJ whole genome shotgun (WGS) entry which is preliminary data.</text>
</comment>
<evidence type="ECO:0000313" key="7">
    <source>
        <dbReference type="EMBL" id="MFC3051920.1"/>
    </source>
</evidence>
<feature type="transmembrane region" description="Helical" evidence="6">
    <location>
        <begin position="7"/>
        <end position="24"/>
    </location>
</feature>
<dbReference type="EMBL" id="JBHRSL010000006">
    <property type="protein sequence ID" value="MFC3051920.1"/>
    <property type="molecule type" value="Genomic_DNA"/>
</dbReference>
<dbReference type="Proteomes" id="UP001595444">
    <property type="component" value="Unassembled WGS sequence"/>
</dbReference>
<feature type="transmembrane region" description="Helical" evidence="6">
    <location>
        <begin position="110"/>
        <end position="133"/>
    </location>
</feature>